<dbReference type="InterPro" id="IPR001876">
    <property type="entry name" value="Znf_RanBP2"/>
</dbReference>
<dbReference type="Gene3D" id="3.60.10.10">
    <property type="entry name" value="Endonuclease/exonuclease/phosphatase"/>
    <property type="match status" value="1"/>
</dbReference>
<feature type="region of interest" description="Disordered" evidence="5">
    <location>
        <begin position="246"/>
        <end position="284"/>
    </location>
</feature>
<keyword evidence="2" id="KW-0863">Zinc-finger</keyword>
<protein>
    <recommendedName>
        <fullName evidence="6">RanBP2-type domain-containing protein</fullName>
    </recommendedName>
</protein>
<evidence type="ECO:0000256" key="1">
    <source>
        <dbReference type="ARBA" id="ARBA00022723"/>
    </source>
</evidence>
<sequence length="1756" mass="187999">MVAHGQPAGGRSWASVAAGGKAKGNWSYWVCSSGQCREWNWCSNWKCRSCGRVAPPWVKAAQPPAAAAGQEPPVADAEGFDFLAAPGGSIDDVCLQSLRAALDRERRRLSAAEAALAERRKADIPLPKALHGAGNGRAKEQALLKAEEAHAAAIGEREAAIAREAACAAAVEECRAALEAHREEQRAAEARQAKEVGAAFVGTDLLGMVFGLIQQVEALPQGFAAGNGEAAFAEVAAQIAAARRTPPSAAKLRGEERRTAADERVAETLDGRSQAKVSSDQRTGMTAQEACIGKACLGPQPAPESDPRGPGPLRAGLEVLGCNGNVWNRGVEVLEAFFHAHQYWPQLVLLQETRLTQGHLPGARALARRLGYTAFFHEVVAPGQPGPNATSGGVAILVRAGLQAGESACQIPAALRHRLIGVEVTAPSGLRFLALAGYFQHCLGPRGINLDLFSSVADLVAFSLDLPWVLQADFNMEPEPLQELGWPAAVRGQVLGPSEATCYAQGLEHVYDWFVASSDLATCTASCATTLHDFGLHPHSSVLLRLQDVRCDALVEVPSRPARFPDVEVKGLRSREDALVQAFAVGKRGKVSQKDVAWSWAQGSRPTCLSAAFGEWIEAAEGALSGIHEIAPGDLPRYLGRAAGPKTRRMPFSALVQREARLKYSMLTHRLRSCLAVALQRLRAEQASRWHPNHSWWYEQEAAARAKLLDEATQEVAGLPSEPLPEASDEKWGDLAFTRGRDAAEGAAAWRSWAQTAVETGGCLAHRFSKAAPTPVVRGADAGRPLVGVDAVDQLTRTWQRLWLQDGFSRGVGAHRWDVGSWTLPPITLEALQQAYKRYGPSVGLGCDNLHPRQLLLLPVALQLRLIDILTAFGDEPTSTKGQVTLMVFIPTADGHSFPFFWGRDGRDCERAGWIHNCFAGFAMASPHFEVASLFLDIRKFYEHVRHDVLWPSAQRFGFNLKLLRGLLAIYQAPRIVLAGGMASAPFGASGAVLAGCACAAAVAKPPLLGGLLAAGAQRPLATLRNLVDDVSLQAVGSARLVADQLVGASGEVLRHLRAHHLPLNEGKSVFLASSAQVADGLAASWAALGFEVKRGPQARNLGTDANVTRRGVHEGGARAVGGLSRARRLRTLGSAGAAVVHMRRAGPTAAMLRGRTVAGVPDGELHSWRLAAARSAGKLPKGAPLGLRLRAIEVQRSADLGPSPALVRAAVQMATSLLQTGEVPLKMFATCLEEAELRHGSARAPWVNCKNPVDALLGLLAAAGARRASDRAEVTRLGHGAVPAMPLFWDALGQVIGPRGKFSCREKAAVVSYLSNAHWPQTRLFASGERGRPRCCACGEVRGSLWHRLFECQALAAERRDSVSARLLRCATRVRQRGEEAGGCFSRCWLPQPPQTAWRSDAMAVMWVNRPADGLLGGRLFLDGSALDPEFECIRAAGWSIVQCDEFGNLQAAVHGTVRLDLCPFQTAKDGEDFAVWMLSRYLGPSIIEINIGCASTVSCLKLGRRYATAANKPNAHLWSAVYASLDVDSLIVNKVEAHCTEIDVREGRREYFGTMEVVRELSRWIAQVSIVWQGRASKDCEGLPVGDERRTAVTFAVPLEERAEGLRAAPVSESDAAPAAVEARGEQAGSRPAAAGAWASAARDGGVALGALVFAVAGRTLACARCGEDGDEQEAEVPQDARVRFLSGSEFSRMYQLVPAAAGGTAAGAGSRKAWLYAHGLDEESLLCWAEEAEEARLERQSRKRRRDDGDGGD</sequence>
<reference evidence="7" key="1">
    <citation type="submission" date="2023-10" db="EMBL/GenBank/DDBJ databases">
        <authorList>
            <person name="Chen Y."/>
            <person name="Shah S."/>
            <person name="Dougan E. K."/>
            <person name="Thang M."/>
            <person name="Chan C."/>
        </authorList>
    </citation>
    <scope>NUCLEOTIDE SEQUENCE [LARGE SCALE GENOMIC DNA]</scope>
</reference>
<proteinExistence type="predicted"/>
<keyword evidence="4" id="KW-0175">Coiled coil</keyword>
<dbReference type="PROSITE" id="PS01358">
    <property type="entry name" value="ZF_RANBP2_1"/>
    <property type="match status" value="1"/>
</dbReference>
<evidence type="ECO:0000313" key="7">
    <source>
        <dbReference type="EMBL" id="CAK0838170.1"/>
    </source>
</evidence>
<evidence type="ECO:0000259" key="6">
    <source>
        <dbReference type="PROSITE" id="PS01358"/>
    </source>
</evidence>
<gene>
    <name evidence="7" type="ORF">PCOR1329_LOCUS34191</name>
</gene>
<evidence type="ECO:0000256" key="3">
    <source>
        <dbReference type="ARBA" id="ARBA00022833"/>
    </source>
</evidence>
<keyword evidence="1" id="KW-0479">Metal-binding</keyword>
<comment type="caution">
    <text evidence="7">The sequence shown here is derived from an EMBL/GenBank/DDBJ whole genome shotgun (WGS) entry which is preliminary data.</text>
</comment>
<keyword evidence="8" id="KW-1185">Reference proteome</keyword>
<evidence type="ECO:0000256" key="2">
    <source>
        <dbReference type="ARBA" id="ARBA00022771"/>
    </source>
</evidence>
<feature type="coiled-coil region" evidence="4">
    <location>
        <begin position="95"/>
        <end position="122"/>
    </location>
</feature>
<evidence type="ECO:0000256" key="4">
    <source>
        <dbReference type="SAM" id="Coils"/>
    </source>
</evidence>
<feature type="compositionally biased region" description="Basic and acidic residues" evidence="5">
    <location>
        <begin position="252"/>
        <end position="270"/>
    </location>
</feature>
<evidence type="ECO:0000313" key="8">
    <source>
        <dbReference type="Proteomes" id="UP001189429"/>
    </source>
</evidence>
<feature type="domain" description="RanBP2-type" evidence="6">
    <location>
        <begin position="29"/>
        <end position="50"/>
    </location>
</feature>
<organism evidence="7 8">
    <name type="scientific">Prorocentrum cordatum</name>
    <dbReference type="NCBI Taxonomy" id="2364126"/>
    <lineage>
        <taxon>Eukaryota</taxon>
        <taxon>Sar</taxon>
        <taxon>Alveolata</taxon>
        <taxon>Dinophyceae</taxon>
        <taxon>Prorocentrales</taxon>
        <taxon>Prorocentraceae</taxon>
        <taxon>Prorocentrum</taxon>
    </lineage>
</organism>
<dbReference type="EMBL" id="CAUYUJ010014205">
    <property type="protein sequence ID" value="CAK0838170.1"/>
    <property type="molecule type" value="Genomic_DNA"/>
</dbReference>
<accession>A0ABN9T0S7</accession>
<dbReference type="InterPro" id="IPR036691">
    <property type="entry name" value="Endo/exonu/phosph_ase_sf"/>
</dbReference>
<feature type="compositionally biased region" description="Polar residues" evidence="5">
    <location>
        <begin position="275"/>
        <end position="284"/>
    </location>
</feature>
<name>A0ABN9T0S7_9DINO</name>
<evidence type="ECO:0000256" key="5">
    <source>
        <dbReference type="SAM" id="MobiDB-lite"/>
    </source>
</evidence>
<dbReference type="Proteomes" id="UP001189429">
    <property type="component" value="Unassembled WGS sequence"/>
</dbReference>
<keyword evidence="3" id="KW-0862">Zinc</keyword>
<dbReference type="SUPFAM" id="SSF56219">
    <property type="entry name" value="DNase I-like"/>
    <property type="match status" value="1"/>
</dbReference>